<dbReference type="InterPro" id="IPR007197">
    <property type="entry name" value="rSAM"/>
</dbReference>
<protein>
    <submittedName>
        <fullName evidence="9">Radical SAM protein</fullName>
    </submittedName>
</protein>
<comment type="caution">
    <text evidence="9">The sequence shown here is derived from an EMBL/GenBank/DDBJ whole genome shotgun (WGS) entry which is preliminary data.</text>
</comment>
<dbReference type="SUPFAM" id="SSF102114">
    <property type="entry name" value="Radical SAM enzymes"/>
    <property type="match status" value="1"/>
</dbReference>
<keyword evidence="6" id="KW-0411">Iron-sulfur</keyword>
<dbReference type="GO" id="GO:0046872">
    <property type="term" value="F:metal ion binding"/>
    <property type="evidence" value="ECO:0007669"/>
    <property type="project" value="UniProtKB-KW"/>
</dbReference>
<evidence type="ECO:0000259" key="7">
    <source>
        <dbReference type="PROSITE" id="PS50926"/>
    </source>
</evidence>
<dbReference type="PANTHER" id="PTHR11918">
    <property type="entry name" value="RADICAL SAM PROTEINS"/>
    <property type="match status" value="1"/>
</dbReference>
<dbReference type="InterPro" id="IPR023404">
    <property type="entry name" value="rSAM_horseshoe"/>
</dbReference>
<dbReference type="GO" id="GO:0051539">
    <property type="term" value="F:4 iron, 4 sulfur cluster binding"/>
    <property type="evidence" value="ECO:0007669"/>
    <property type="project" value="UniProtKB-KW"/>
</dbReference>
<dbReference type="InterPro" id="IPR002792">
    <property type="entry name" value="TRAM_dom"/>
</dbReference>
<accession>A0A7C1BA69</accession>
<dbReference type="AlphaFoldDB" id="A0A7C1BA69"/>
<dbReference type="InterPro" id="IPR058240">
    <property type="entry name" value="rSAM_sf"/>
</dbReference>
<dbReference type="PROSITE" id="PS51918">
    <property type="entry name" value="RADICAL_SAM"/>
    <property type="match status" value="1"/>
</dbReference>
<name>A0A7C1BA69_UNCW3</name>
<evidence type="ECO:0000256" key="6">
    <source>
        <dbReference type="ARBA" id="ARBA00023014"/>
    </source>
</evidence>
<keyword evidence="2" id="KW-0808">Transferase</keyword>
<dbReference type="Pfam" id="PF04055">
    <property type="entry name" value="Radical_SAM"/>
    <property type="match status" value="1"/>
</dbReference>
<gene>
    <name evidence="9" type="ORF">ENG67_03370</name>
</gene>
<feature type="non-terminal residue" evidence="9">
    <location>
        <position position="1"/>
    </location>
</feature>
<organism evidence="9">
    <name type="scientific">candidate division WOR-3 bacterium</name>
    <dbReference type="NCBI Taxonomy" id="2052148"/>
    <lineage>
        <taxon>Bacteria</taxon>
        <taxon>Bacteria division WOR-3</taxon>
    </lineage>
</organism>
<dbReference type="GO" id="GO:0035598">
    <property type="term" value="F:tRNA (N(6)-L-threonylcarbamoyladenosine(37)-C(2))-methylthiotransferase activity"/>
    <property type="evidence" value="ECO:0007669"/>
    <property type="project" value="TreeGrafter"/>
</dbReference>
<evidence type="ECO:0000256" key="1">
    <source>
        <dbReference type="ARBA" id="ARBA00022485"/>
    </source>
</evidence>
<feature type="domain" description="TRAM" evidence="7">
    <location>
        <begin position="133"/>
        <end position="193"/>
    </location>
</feature>
<reference evidence="9" key="1">
    <citation type="journal article" date="2020" name="mSystems">
        <title>Genome- and Community-Level Interaction Insights into Carbon Utilization and Element Cycling Functions of Hydrothermarchaeota in Hydrothermal Sediment.</title>
        <authorList>
            <person name="Zhou Z."/>
            <person name="Liu Y."/>
            <person name="Xu W."/>
            <person name="Pan J."/>
            <person name="Luo Z.H."/>
            <person name="Li M."/>
        </authorList>
    </citation>
    <scope>NUCLEOTIDE SEQUENCE [LARGE SCALE GENOMIC DNA]</scope>
    <source>
        <strain evidence="9">HyVt-237</strain>
    </source>
</reference>
<dbReference type="PROSITE" id="PS50926">
    <property type="entry name" value="TRAM"/>
    <property type="match status" value="1"/>
</dbReference>
<sequence length="202" mass="23427">EKLLEFIRPELPNLVPHFHMSLQSGSPRILKLMRRPYTRELFLEKAEMLLERTPLMSLGTDVIAGYPAETEEDFLETVELLERIPFSYLHVFEFSPRRGTEAFSLKEIHPAERKRRVKILLEIRSRKMREYREKFVGKKLQVIAEKVKNGVLEGTSENYLRIRFEGPESLLGEIVDVTVTGIDENMLTGTVQSQSKAAILRL</sequence>
<dbReference type="Gene3D" id="3.80.30.20">
    <property type="entry name" value="tm_1862 like domain"/>
    <property type="match status" value="1"/>
</dbReference>
<keyword evidence="5" id="KW-0408">Iron</keyword>
<keyword evidence="4" id="KW-0479">Metal-binding</keyword>
<evidence type="ECO:0000259" key="8">
    <source>
        <dbReference type="PROSITE" id="PS51918"/>
    </source>
</evidence>
<keyword evidence="1" id="KW-0004">4Fe-4S</keyword>
<dbReference type="PANTHER" id="PTHR11918:SF45">
    <property type="entry name" value="THREONYLCARBAMOYLADENOSINE TRNA METHYLTHIOTRANSFERASE"/>
    <property type="match status" value="1"/>
</dbReference>
<evidence type="ECO:0000256" key="5">
    <source>
        <dbReference type="ARBA" id="ARBA00023004"/>
    </source>
</evidence>
<evidence type="ECO:0000313" key="9">
    <source>
        <dbReference type="EMBL" id="HDM90231.1"/>
    </source>
</evidence>
<evidence type="ECO:0000256" key="4">
    <source>
        <dbReference type="ARBA" id="ARBA00022723"/>
    </source>
</evidence>
<feature type="domain" description="Radical SAM core" evidence="8">
    <location>
        <begin position="1"/>
        <end position="139"/>
    </location>
</feature>
<proteinExistence type="predicted"/>
<evidence type="ECO:0000256" key="3">
    <source>
        <dbReference type="ARBA" id="ARBA00022691"/>
    </source>
</evidence>
<evidence type="ECO:0000256" key="2">
    <source>
        <dbReference type="ARBA" id="ARBA00022679"/>
    </source>
</evidence>
<dbReference type="Proteomes" id="UP000885931">
    <property type="component" value="Unassembled WGS sequence"/>
</dbReference>
<dbReference type="EMBL" id="DRBW01000136">
    <property type="protein sequence ID" value="HDM90231.1"/>
    <property type="molecule type" value="Genomic_DNA"/>
</dbReference>
<keyword evidence="3" id="KW-0949">S-adenosyl-L-methionine</keyword>